<dbReference type="InterPro" id="IPR042257">
    <property type="entry name" value="DGOK_C"/>
</dbReference>
<evidence type="ECO:0000313" key="1">
    <source>
        <dbReference type="EMBL" id="GGZ40117.1"/>
    </source>
</evidence>
<dbReference type="Pfam" id="PF05035">
    <property type="entry name" value="DGOK"/>
    <property type="match status" value="1"/>
</dbReference>
<evidence type="ECO:0000313" key="2">
    <source>
        <dbReference type="Proteomes" id="UP000619457"/>
    </source>
</evidence>
<dbReference type="AlphaFoldDB" id="A0A918UWA4"/>
<dbReference type="GO" id="GO:0034194">
    <property type="term" value="P:D-galactonate catabolic process"/>
    <property type="evidence" value="ECO:0007669"/>
    <property type="project" value="InterPro"/>
</dbReference>
<name>A0A918UWA4_9BACT</name>
<keyword evidence="1" id="KW-0418">Kinase</keyword>
<keyword evidence="2" id="KW-1185">Reference proteome</keyword>
<dbReference type="Gene3D" id="3.30.420.310">
    <property type="entry name" value="2-keto-3-deoxy-galactonokinase, C-terminal domain"/>
    <property type="match status" value="1"/>
</dbReference>
<dbReference type="Gene3D" id="3.30.420.300">
    <property type="entry name" value="2-keto-3-deoxy-galactonokinase, substrate binding domain"/>
    <property type="match status" value="1"/>
</dbReference>
<keyword evidence="1" id="KW-0808">Transferase</keyword>
<proteinExistence type="predicted"/>
<comment type="caution">
    <text evidence="1">The sequence shown here is derived from an EMBL/GenBank/DDBJ whole genome shotgun (WGS) entry which is preliminary data.</text>
</comment>
<dbReference type="GO" id="GO:0008671">
    <property type="term" value="F:2-dehydro-3-deoxygalactonokinase activity"/>
    <property type="evidence" value="ECO:0007669"/>
    <property type="project" value="InterPro"/>
</dbReference>
<reference evidence="1" key="2">
    <citation type="submission" date="2020-09" db="EMBL/GenBank/DDBJ databases">
        <authorList>
            <person name="Sun Q."/>
            <person name="Kim S."/>
        </authorList>
    </citation>
    <scope>NUCLEOTIDE SEQUENCE</scope>
    <source>
        <strain evidence="1">KCTC 12368</strain>
    </source>
</reference>
<protein>
    <submittedName>
        <fullName evidence="1">2-oxo-3-deoxygalactonate kinase</fullName>
    </submittedName>
</protein>
<organism evidence="1 2">
    <name type="scientific">Echinicola pacifica</name>
    <dbReference type="NCBI Taxonomy" id="346377"/>
    <lineage>
        <taxon>Bacteria</taxon>
        <taxon>Pseudomonadati</taxon>
        <taxon>Bacteroidota</taxon>
        <taxon>Cytophagia</taxon>
        <taxon>Cytophagales</taxon>
        <taxon>Cyclobacteriaceae</taxon>
        <taxon>Echinicola</taxon>
    </lineage>
</organism>
<dbReference type="InterPro" id="IPR007729">
    <property type="entry name" value="DGOK"/>
</dbReference>
<gene>
    <name evidence="1" type="ORF">GCM10007049_36910</name>
</gene>
<dbReference type="RefSeq" id="WP_018476003.1">
    <property type="nucleotide sequence ID" value="NZ_BMWX01000009.1"/>
</dbReference>
<accession>A0A918UWA4</accession>
<dbReference type="Proteomes" id="UP000619457">
    <property type="component" value="Unassembled WGS sequence"/>
</dbReference>
<reference evidence="1" key="1">
    <citation type="journal article" date="2014" name="Int. J. Syst. Evol. Microbiol.">
        <title>Complete genome sequence of Corynebacterium casei LMG S-19264T (=DSM 44701T), isolated from a smear-ripened cheese.</title>
        <authorList>
            <consortium name="US DOE Joint Genome Institute (JGI-PGF)"/>
            <person name="Walter F."/>
            <person name="Albersmeier A."/>
            <person name="Kalinowski J."/>
            <person name="Ruckert C."/>
        </authorList>
    </citation>
    <scope>NUCLEOTIDE SEQUENCE</scope>
    <source>
        <strain evidence="1">KCTC 12368</strain>
    </source>
</reference>
<sequence length="317" mass="35026">METSAYFISCDWGTTNLRLRLVETKSLKVLAQHQAPVGIKVLNEEFMKQRELNRETYFSCFLASQINKLPIDPIGVPVIAAGMITSNIGLIDLPYASLPFAASGDQLPVTLLQTASGLDLLLISGVKSEDGMMRGEEVQALGLEETLKTFSEATLILPGTHSKHIRYVSEVFTDFSTYMTGELFELLTLNSILKTSVQATSLNPQTQATFEEGLSLGFTNGFTGSLFSVRAKEVLSQQSKELNYSYLSGILIGDELSHLKSYKEKIVLAASSPMFENYALALNYLFPQELLVLLDGEALEKAFLTGQRKLMGLYEKY</sequence>
<dbReference type="EMBL" id="BMWX01000009">
    <property type="protein sequence ID" value="GGZ40117.1"/>
    <property type="molecule type" value="Genomic_DNA"/>
</dbReference>
<dbReference type="InterPro" id="IPR042258">
    <property type="entry name" value="DGOK_N"/>
</dbReference>
<dbReference type="CDD" id="cd24012">
    <property type="entry name" value="ASKHA_NBD_KDGal-kinase"/>
    <property type="match status" value="1"/>
</dbReference>